<reference evidence="1 2" key="1">
    <citation type="submission" date="2019-02" db="EMBL/GenBank/DDBJ databases">
        <title>Deep-cultivation of Planctomycetes and their phenomic and genomic characterization uncovers novel biology.</title>
        <authorList>
            <person name="Wiegand S."/>
            <person name="Jogler M."/>
            <person name="Boedeker C."/>
            <person name="Pinto D."/>
            <person name="Vollmers J."/>
            <person name="Rivas-Marin E."/>
            <person name="Kohn T."/>
            <person name="Peeters S.H."/>
            <person name="Heuer A."/>
            <person name="Rast P."/>
            <person name="Oberbeckmann S."/>
            <person name="Bunk B."/>
            <person name="Jeske O."/>
            <person name="Meyerdierks A."/>
            <person name="Storesund J.E."/>
            <person name="Kallscheuer N."/>
            <person name="Luecker S."/>
            <person name="Lage O.M."/>
            <person name="Pohl T."/>
            <person name="Merkel B.J."/>
            <person name="Hornburger P."/>
            <person name="Mueller R.-W."/>
            <person name="Bruemmer F."/>
            <person name="Labrenz M."/>
            <person name="Spormann A.M."/>
            <person name="Op Den Camp H."/>
            <person name="Overmann J."/>
            <person name="Amann R."/>
            <person name="Jetten M.S.M."/>
            <person name="Mascher T."/>
            <person name="Medema M.H."/>
            <person name="Devos D.P."/>
            <person name="Kaster A.-K."/>
            <person name="Ovreas L."/>
            <person name="Rohde M."/>
            <person name="Galperin M.Y."/>
            <person name="Jogler C."/>
        </authorList>
    </citation>
    <scope>NUCLEOTIDE SEQUENCE [LARGE SCALE GENOMIC DNA]</scope>
    <source>
        <strain evidence="1 2">CA54</strain>
    </source>
</reference>
<comment type="caution">
    <text evidence="1">The sequence shown here is derived from an EMBL/GenBank/DDBJ whole genome shotgun (WGS) entry which is preliminary data.</text>
</comment>
<dbReference type="Pfam" id="PF07366">
    <property type="entry name" value="SnoaL"/>
    <property type="match status" value="1"/>
</dbReference>
<organism evidence="1 2">
    <name type="scientific">Symmachiella macrocystis</name>
    <dbReference type="NCBI Taxonomy" id="2527985"/>
    <lineage>
        <taxon>Bacteria</taxon>
        <taxon>Pseudomonadati</taxon>
        <taxon>Planctomycetota</taxon>
        <taxon>Planctomycetia</taxon>
        <taxon>Planctomycetales</taxon>
        <taxon>Planctomycetaceae</taxon>
        <taxon>Symmachiella</taxon>
    </lineage>
</organism>
<gene>
    <name evidence="1" type="ORF">CA54_30060</name>
</gene>
<dbReference type="InterPro" id="IPR009959">
    <property type="entry name" value="Cyclase_SnoaL-like"/>
</dbReference>
<accession>A0A5C6BPN7</accession>
<dbReference type="InterPro" id="IPR032710">
    <property type="entry name" value="NTF2-like_dom_sf"/>
</dbReference>
<dbReference type="OrthoDB" id="9787933at2"/>
<name>A0A5C6BPN7_9PLAN</name>
<dbReference type="EMBL" id="SJPP01000001">
    <property type="protein sequence ID" value="TWU14163.1"/>
    <property type="molecule type" value="Genomic_DNA"/>
</dbReference>
<dbReference type="RefSeq" id="WP_146371387.1">
    <property type="nucleotide sequence ID" value="NZ_SJPP01000001.1"/>
</dbReference>
<dbReference type="GO" id="GO:0030638">
    <property type="term" value="P:polyketide metabolic process"/>
    <property type="evidence" value="ECO:0007669"/>
    <property type="project" value="InterPro"/>
</dbReference>
<proteinExistence type="predicted"/>
<evidence type="ECO:0000313" key="1">
    <source>
        <dbReference type="EMBL" id="TWU14163.1"/>
    </source>
</evidence>
<protein>
    <submittedName>
        <fullName evidence="1">SnoaL-like polyketide cyclase</fullName>
    </submittedName>
</protein>
<dbReference type="AlphaFoldDB" id="A0A5C6BPN7"/>
<dbReference type="Proteomes" id="UP000320735">
    <property type="component" value="Unassembled WGS sequence"/>
</dbReference>
<dbReference type="SUPFAM" id="SSF54427">
    <property type="entry name" value="NTF2-like"/>
    <property type="match status" value="1"/>
</dbReference>
<dbReference type="PANTHER" id="PTHR38436:SF3">
    <property type="entry name" value="CARBOXYMETHYLENEBUTENOLIDASE-RELATED"/>
    <property type="match status" value="1"/>
</dbReference>
<dbReference type="Gene3D" id="3.10.450.50">
    <property type="match status" value="1"/>
</dbReference>
<evidence type="ECO:0000313" key="2">
    <source>
        <dbReference type="Proteomes" id="UP000320735"/>
    </source>
</evidence>
<dbReference type="PANTHER" id="PTHR38436">
    <property type="entry name" value="POLYKETIDE CYCLASE SNOAL-LIKE DOMAIN"/>
    <property type="match status" value="1"/>
</dbReference>
<keyword evidence="2" id="KW-1185">Reference proteome</keyword>
<sequence length="178" mass="20054">MTTNLSEAEMVRLWELHTQLEFETKDAVATVATMAPGNYVNHVPTMTGGRGHDEMIEFYGKHFIPKMPADTTQRVLARTVGKDRLIDEFVFSFTHDIEMDWMLPGIAPTHRKVEVPLVVVVQFEGDKIACERIYWDQASVLAQIGLLDPSGLPVAGVEQARKFEDPQLPSNELMQRGD</sequence>